<dbReference type="InterPro" id="IPR029058">
    <property type="entry name" value="AB_hydrolase_fold"/>
</dbReference>
<dbReference type="GO" id="GO:0006637">
    <property type="term" value="P:acyl-CoA metabolic process"/>
    <property type="evidence" value="ECO:0007669"/>
    <property type="project" value="TreeGrafter"/>
</dbReference>
<dbReference type="EMBL" id="PEBD01000004">
    <property type="protein sequence ID" value="PHV68131.1"/>
    <property type="molecule type" value="Genomic_DNA"/>
</dbReference>
<evidence type="ECO:0000259" key="4">
    <source>
        <dbReference type="Pfam" id="PF08840"/>
    </source>
</evidence>
<dbReference type="Gene3D" id="2.60.40.2240">
    <property type="entry name" value="Acyl-CoA thioester hydrolase/BAAT N-terminal domain"/>
    <property type="match status" value="1"/>
</dbReference>
<keyword evidence="2" id="KW-1133">Transmembrane helix</keyword>
<evidence type="ECO:0000313" key="6">
    <source>
        <dbReference type="Proteomes" id="UP000225108"/>
    </source>
</evidence>
<feature type="transmembrane region" description="Helical" evidence="2">
    <location>
        <begin position="12"/>
        <end position="35"/>
    </location>
</feature>
<dbReference type="InterPro" id="IPR006862">
    <property type="entry name" value="Thio_Ohase/aa_AcTrfase"/>
</dbReference>
<dbReference type="InterPro" id="IPR042490">
    <property type="entry name" value="Thio_Ohase/BAAT_N"/>
</dbReference>
<dbReference type="RefSeq" id="WP_099381287.1">
    <property type="nucleotide sequence ID" value="NZ_PEBD01000004.1"/>
</dbReference>
<proteinExistence type="predicted"/>
<evidence type="ECO:0000256" key="2">
    <source>
        <dbReference type="SAM" id="Phobius"/>
    </source>
</evidence>
<dbReference type="InterPro" id="IPR014940">
    <property type="entry name" value="BAAT_C"/>
</dbReference>
<dbReference type="Gene3D" id="3.40.50.1820">
    <property type="entry name" value="alpha/beta hydrolase"/>
    <property type="match status" value="1"/>
</dbReference>
<dbReference type="GO" id="GO:0047617">
    <property type="term" value="F:fatty acyl-CoA hydrolase activity"/>
    <property type="evidence" value="ECO:0007669"/>
    <property type="project" value="TreeGrafter"/>
</dbReference>
<name>A0A2G3PQV0_WILMA</name>
<gene>
    <name evidence="5" type="ORF">CSW57_02400</name>
</gene>
<protein>
    <submittedName>
        <fullName evidence="5">Acyl-CoA thioesterase</fullName>
    </submittedName>
</protein>
<keyword evidence="2" id="KW-0812">Transmembrane</keyword>
<evidence type="ECO:0000259" key="3">
    <source>
        <dbReference type="Pfam" id="PF04775"/>
    </source>
</evidence>
<dbReference type="Proteomes" id="UP000225108">
    <property type="component" value="Unassembled WGS sequence"/>
</dbReference>
<evidence type="ECO:0000256" key="1">
    <source>
        <dbReference type="SAM" id="MobiDB-lite"/>
    </source>
</evidence>
<feature type="transmembrane region" description="Helical" evidence="2">
    <location>
        <begin position="120"/>
        <end position="146"/>
    </location>
</feature>
<sequence length="649" mass="68483">MGFVIGFAPWILFWVLVGNAGFLTAVLVAFALTIAGQVFQRWRGEPFRSLEVGTIVVFVLLVIAALTLDDNVLERWLQPLSNLGLFLIALGGVLLGRPFVREYAEDSVDAKTATTDGFRYITNAMTWMWVAAFGAMTLLSIVPPLVDGDATIKDDGDALSIICYWVAPFTLLGIAGVVSSVFPNWFETRSVEVSDRDAGAETIVDQPSPAPDTTDGLAITAPSSSRHDESFGVQLTGAEPGVRVEIDASGTDLFGRRWRAQAALTSSADGTVDVARDVPIEGDWSVADPDAPLWAMRPDISDSTAPDLFVPPVGPWHVTIEATSTGRSARRTVSRFPSEVGVDVRELQIGGRAALLATPGGTAPDAGWPAVACFGGSEGGVDSQRATIATLASNGFAALAYSWVDESTAHAEAPLAHIPLERFADAVATLTSLPGIDSARITAMGISRGAEGLLAAATVTQLPVSGLVLISPSSVSWQAIGPDGEIPDTPTWTSGGQAVPWAPLPTGSLMPQLIRNAWRVHRDIAHGRPSLLKLHDAYAAGLDELGPVTSSPARLRSEVIDVPLLCISGTDDHLWPSERMADELLAARNHPLDQHVRLENAGHLIRLGMFPGTAQWSTGIDFGGTAAGQGQGQRAATTAVLGFLSGVFV</sequence>
<accession>A0A2G3PQV0</accession>
<feature type="transmembrane region" description="Helical" evidence="2">
    <location>
        <begin position="158"/>
        <end position="182"/>
    </location>
</feature>
<dbReference type="AlphaFoldDB" id="A0A2G3PQV0"/>
<dbReference type="SUPFAM" id="SSF53474">
    <property type="entry name" value="alpha/beta-Hydrolases"/>
    <property type="match status" value="1"/>
</dbReference>
<evidence type="ECO:0000313" key="5">
    <source>
        <dbReference type="EMBL" id="PHV68131.1"/>
    </source>
</evidence>
<feature type="transmembrane region" description="Helical" evidence="2">
    <location>
        <begin position="80"/>
        <end position="100"/>
    </location>
</feature>
<dbReference type="Pfam" id="PF04775">
    <property type="entry name" value="Bile_Hydr_Trans"/>
    <property type="match status" value="1"/>
</dbReference>
<dbReference type="PANTHER" id="PTHR10824:SF4">
    <property type="entry name" value="ACYL-COENZYME A THIOESTERASE 1-LIKE"/>
    <property type="match status" value="1"/>
</dbReference>
<dbReference type="Pfam" id="PF08840">
    <property type="entry name" value="BAAT_C"/>
    <property type="match status" value="1"/>
</dbReference>
<feature type="region of interest" description="Disordered" evidence="1">
    <location>
        <begin position="202"/>
        <end position="231"/>
    </location>
</feature>
<dbReference type="GO" id="GO:0006631">
    <property type="term" value="P:fatty acid metabolic process"/>
    <property type="evidence" value="ECO:0007669"/>
    <property type="project" value="TreeGrafter"/>
</dbReference>
<feature type="transmembrane region" description="Helical" evidence="2">
    <location>
        <begin position="47"/>
        <end position="68"/>
    </location>
</feature>
<feature type="domain" description="Acyl-CoA thioester hydrolase/bile acid-CoA amino acid N-acetyltransferase" evidence="3">
    <location>
        <begin position="228"/>
        <end position="346"/>
    </location>
</feature>
<organism evidence="5 6">
    <name type="scientific">Williamsia marianensis</name>
    <dbReference type="NCBI Taxonomy" id="85044"/>
    <lineage>
        <taxon>Bacteria</taxon>
        <taxon>Bacillati</taxon>
        <taxon>Actinomycetota</taxon>
        <taxon>Actinomycetes</taxon>
        <taxon>Mycobacteriales</taxon>
        <taxon>Nocardiaceae</taxon>
        <taxon>Williamsia</taxon>
    </lineage>
</organism>
<dbReference type="PANTHER" id="PTHR10824">
    <property type="entry name" value="ACYL-COENZYME A THIOESTERASE-RELATED"/>
    <property type="match status" value="1"/>
</dbReference>
<feature type="domain" description="BAAT/Acyl-CoA thioester hydrolase C-terminal" evidence="4">
    <location>
        <begin position="418"/>
        <end position="644"/>
    </location>
</feature>
<comment type="caution">
    <text evidence="5">The sequence shown here is derived from an EMBL/GenBank/DDBJ whole genome shotgun (WGS) entry which is preliminary data.</text>
</comment>
<keyword evidence="2" id="KW-0472">Membrane</keyword>
<reference evidence="5 6" key="1">
    <citation type="submission" date="2017-10" db="EMBL/GenBank/DDBJ databases">
        <title>The draft genome sequence of Williamsia sp. BULT 1.1 isolated from the semi-arid grassland soils from South Africa.</title>
        <authorList>
            <person name="Kabwe M.H."/>
            <person name="Govender N."/>
            <person name="Mutseka Lunga P."/>
            <person name="Vikram S."/>
            <person name="Makhalanyane T.P."/>
        </authorList>
    </citation>
    <scope>NUCLEOTIDE SEQUENCE [LARGE SCALE GENOMIC DNA]</scope>
    <source>
        <strain evidence="5 6">BULT 1.1</strain>
    </source>
</reference>